<reference evidence="2 3" key="1">
    <citation type="submission" date="2020-03" db="EMBL/GenBank/DDBJ databases">
        <title>Spirochaetal bacteria isolated from arthropods constitute a novel genus Entomospira genus novum within the order Spirochaetales.</title>
        <authorList>
            <person name="Grana-Miraglia L."/>
            <person name="Sikutova S."/>
            <person name="Fingerle V."/>
            <person name="Sing A."/>
            <person name="Castillo-Ramirez S."/>
            <person name="Margos G."/>
            <person name="Rudolf I."/>
        </authorList>
    </citation>
    <scope>NUCLEOTIDE SEQUENCE [LARGE SCALE GENOMIC DNA]</scope>
    <source>
        <strain evidence="2 3">BR193</strain>
    </source>
</reference>
<evidence type="ECO:0000313" key="2">
    <source>
        <dbReference type="EMBL" id="NIZ41506.1"/>
    </source>
</evidence>
<evidence type="ECO:0000259" key="1">
    <source>
        <dbReference type="Pfam" id="PF10145"/>
    </source>
</evidence>
<evidence type="ECO:0000313" key="3">
    <source>
        <dbReference type="Proteomes" id="UP000711995"/>
    </source>
</evidence>
<proteinExistence type="predicted"/>
<dbReference type="Pfam" id="PF10145">
    <property type="entry name" value="PhageMin_Tail"/>
    <property type="match status" value="1"/>
</dbReference>
<feature type="domain" description="Phage tail tape measure protein" evidence="1">
    <location>
        <begin position="75"/>
        <end position="247"/>
    </location>
</feature>
<sequence length="570" mass="64067">MGLAYDIVLSGIMDTIKNIFVEIEEKAQLSSLASLDFTQNMKELSQVINFENNSLNKEYKKYEDLAKKISLGETGDASIYSITEIVEAMIALAKFDFNGGLSESNIQRVTTFATAGDFTMSQATDIIGKIGRMWDIKDIHHITSMMGSLAKNTNMSLQMIADAMIHMGEDASHFGMSLPEASGALHSLARYTNLRGEKGAHALTKLLKKLSDNQVIAKLENLGIEVIDPRNNQQHAFEQIMYNIRQAELNSKDLLDIFGEESLGIFNALSLYPADHLRKSIWEYRKGYDEKAINALSEAFKESPAGAFKRSISRKNNYHLLYSQTTNNNANLLRKHSNISATQTIHEINQEGLNPYYKRPVPLPPYGAYDYKGPRNQSTQRQGFSLSNHYMEDLPIKIFIHHSLTISAQRLMDEDSHLSLLGNTVLYHILSHPSFLKQEKLQSSSTISLPMPYEVALDQFNLTQAISHKNQEGSFLSPLIESSLKYADSVINSLESSKYITEAITHSLNLTQAISHNKNINTTYPLDKKDPIEITISLHNNGNIQTEITEIETNKNKQVFVSLERGSVYD</sequence>
<keyword evidence="3" id="KW-1185">Reference proteome</keyword>
<dbReference type="InterPro" id="IPR010090">
    <property type="entry name" value="Phage_tape_meas"/>
</dbReference>
<dbReference type="EMBL" id="JAATLJ010000004">
    <property type="protein sequence ID" value="NIZ41506.1"/>
    <property type="molecule type" value="Genomic_DNA"/>
</dbReference>
<comment type="caution">
    <text evidence="2">The sequence shown here is derived from an EMBL/GenBank/DDBJ whole genome shotgun (WGS) entry which is preliminary data.</text>
</comment>
<protein>
    <submittedName>
        <fullName evidence="2">Phage tail tape measure protein</fullName>
    </submittedName>
</protein>
<organism evidence="2 3">
    <name type="scientific">Entomospira entomophila</name>
    <dbReference type="NCBI Taxonomy" id="2719988"/>
    <lineage>
        <taxon>Bacteria</taxon>
        <taxon>Pseudomonadati</taxon>
        <taxon>Spirochaetota</taxon>
        <taxon>Spirochaetia</taxon>
        <taxon>Spirochaetales</taxon>
        <taxon>Spirochaetaceae</taxon>
        <taxon>Entomospira</taxon>
    </lineage>
</organism>
<dbReference type="NCBIfam" id="TIGR01760">
    <property type="entry name" value="tape_meas_TP901"/>
    <property type="match status" value="1"/>
</dbReference>
<dbReference type="Proteomes" id="UP000711995">
    <property type="component" value="Unassembled WGS sequence"/>
</dbReference>
<accession>A0A968KUI3</accession>
<gene>
    <name evidence="2" type="ORF">HCT14_08290</name>
</gene>
<dbReference type="AlphaFoldDB" id="A0A968KUI3"/>
<dbReference type="RefSeq" id="WP_167701128.1">
    <property type="nucleotide sequence ID" value="NZ_CP118177.1"/>
</dbReference>
<name>A0A968KUI3_9SPIO</name>